<dbReference type="RefSeq" id="WP_353863606.1">
    <property type="nucleotide sequence ID" value="NZ_CP088295.1"/>
</dbReference>
<organism evidence="3 4">
    <name type="scientific">Svornostia abyssi</name>
    <dbReference type="NCBI Taxonomy" id="2898438"/>
    <lineage>
        <taxon>Bacteria</taxon>
        <taxon>Bacillati</taxon>
        <taxon>Actinomycetota</taxon>
        <taxon>Thermoleophilia</taxon>
        <taxon>Solirubrobacterales</taxon>
        <taxon>Baekduiaceae</taxon>
        <taxon>Svornostia</taxon>
    </lineage>
</organism>
<evidence type="ECO:0000313" key="4">
    <source>
        <dbReference type="Proteomes" id="UP001058860"/>
    </source>
</evidence>
<gene>
    <name evidence="3" type="ORF">LRS13_20820</name>
</gene>
<dbReference type="InterPro" id="IPR038762">
    <property type="entry name" value="ABM_predict"/>
</dbReference>
<feature type="transmembrane region" description="Helical" evidence="1">
    <location>
        <begin position="159"/>
        <end position="182"/>
    </location>
</feature>
<dbReference type="Proteomes" id="UP001058860">
    <property type="component" value="Chromosome"/>
</dbReference>
<sequence>MDQPLRESTDTDPAVSISSWKIKPGHEQDLERVAAEVIDAAAQTEGHISGTVLHEPGSPRFHIVHRFASEQALSAWLTSPERKAVHPHLDEIAEREGKIQRVTGLEGWFLDTRSQRRTMKPPPRWKMWLASLAGAYPLVVLFQWLLAPHLADLPLLVRSAFFPLILLTLMTFVMMPFVTRVLHGWLFAENRQSTPRGGDTVEP</sequence>
<evidence type="ECO:0000313" key="3">
    <source>
        <dbReference type="EMBL" id="UUY03093.1"/>
    </source>
</evidence>
<dbReference type="PROSITE" id="PS51725">
    <property type="entry name" value="ABM"/>
    <property type="match status" value="1"/>
</dbReference>
<keyword evidence="1" id="KW-1133">Transmembrane helix</keyword>
<keyword evidence="4" id="KW-1185">Reference proteome</keyword>
<evidence type="ECO:0000259" key="2">
    <source>
        <dbReference type="PROSITE" id="PS51725"/>
    </source>
</evidence>
<feature type="domain" description="ABM" evidence="2">
    <location>
        <begin position="14"/>
        <end position="102"/>
    </location>
</feature>
<dbReference type="InterPro" id="IPR007138">
    <property type="entry name" value="ABM_dom"/>
</dbReference>
<reference evidence="4" key="1">
    <citation type="submission" date="2021-11" db="EMBL/GenBank/DDBJ databases">
        <title>Cultivation dependent microbiological survey of springs from the worlds oldest radium mine currently devoted to the extraction of radon-saturated water.</title>
        <authorList>
            <person name="Kapinusova G."/>
            <person name="Smrhova T."/>
            <person name="Strejcek M."/>
            <person name="Suman J."/>
            <person name="Jani K."/>
            <person name="Pajer P."/>
            <person name="Uhlik O."/>
        </authorList>
    </citation>
    <scope>NUCLEOTIDE SEQUENCE [LARGE SCALE GENOMIC DNA]</scope>
    <source>
        <strain evidence="4">J379</strain>
    </source>
</reference>
<keyword evidence="1" id="KW-0812">Transmembrane</keyword>
<dbReference type="Gene3D" id="3.30.70.100">
    <property type="match status" value="1"/>
</dbReference>
<dbReference type="GO" id="GO:0004497">
    <property type="term" value="F:monooxygenase activity"/>
    <property type="evidence" value="ECO:0007669"/>
    <property type="project" value="UniProtKB-KW"/>
</dbReference>
<keyword evidence="1" id="KW-0472">Membrane</keyword>
<feature type="transmembrane region" description="Helical" evidence="1">
    <location>
        <begin position="127"/>
        <end position="147"/>
    </location>
</feature>
<evidence type="ECO:0000256" key="1">
    <source>
        <dbReference type="SAM" id="Phobius"/>
    </source>
</evidence>
<dbReference type="EMBL" id="CP088295">
    <property type="protein sequence ID" value="UUY03093.1"/>
    <property type="molecule type" value="Genomic_DNA"/>
</dbReference>
<dbReference type="InterPro" id="IPR011008">
    <property type="entry name" value="Dimeric_a/b-barrel"/>
</dbReference>
<keyword evidence="3" id="KW-0503">Monooxygenase</keyword>
<dbReference type="SUPFAM" id="SSF54909">
    <property type="entry name" value="Dimeric alpha+beta barrel"/>
    <property type="match status" value="1"/>
</dbReference>
<accession>A0ABY5PEN4</accession>
<dbReference type="Pfam" id="PF03992">
    <property type="entry name" value="ABM"/>
    <property type="match status" value="1"/>
</dbReference>
<name>A0ABY5PEN4_9ACTN</name>
<keyword evidence="3" id="KW-0560">Oxidoreductase</keyword>
<proteinExistence type="predicted"/>
<protein>
    <submittedName>
        <fullName evidence="3">Antibiotic biosynthesis monooxygenase</fullName>
    </submittedName>
</protein>
<dbReference type="PANTHER" id="PTHR40057">
    <property type="entry name" value="SLR1162 PROTEIN"/>
    <property type="match status" value="1"/>
</dbReference>
<dbReference type="PANTHER" id="PTHR40057:SF1">
    <property type="entry name" value="SLR1162 PROTEIN"/>
    <property type="match status" value="1"/>
</dbReference>